<proteinExistence type="predicted"/>
<sequence>MALNPLIQEEPPDRELCPIHGCPIYPFRLIPCPECELEKLTEDADDRCSDPVDWSPNE</sequence>
<dbReference type="EMBL" id="JAAIII010000003">
    <property type="protein sequence ID" value="NMM93930.1"/>
    <property type="molecule type" value="Genomic_DNA"/>
</dbReference>
<reference evidence="1 2" key="1">
    <citation type="submission" date="2020-02" db="EMBL/GenBank/DDBJ databases">
        <title>Characterization of phylogenetic diversity of novel bifidobacterial species isolated in Czech ZOOs.</title>
        <authorList>
            <person name="Lugli G.A."/>
            <person name="Vera N.B."/>
            <person name="Ventura M."/>
        </authorList>
    </citation>
    <scope>NUCLEOTIDE SEQUENCE [LARGE SCALE GENOMIC DNA]</scope>
    <source>
        <strain evidence="1 2">DSM 109957</strain>
    </source>
</reference>
<comment type="caution">
    <text evidence="1">The sequence shown here is derived from an EMBL/GenBank/DDBJ whole genome shotgun (WGS) entry which is preliminary data.</text>
</comment>
<dbReference type="Proteomes" id="UP000532194">
    <property type="component" value="Unassembled WGS sequence"/>
</dbReference>
<name>A0A7Y0HRD4_9BIFI</name>
<accession>A0A7Y0HRD4</accession>
<evidence type="ECO:0000313" key="1">
    <source>
        <dbReference type="EMBL" id="NMM93930.1"/>
    </source>
</evidence>
<keyword evidence="2" id="KW-1185">Reference proteome</keyword>
<evidence type="ECO:0000313" key="2">
    <source>
        <dbReference type="Proteomes" id="UP000532194"/>
    </source>
</evidence>
<organism evidence="1 2">
    <name type="scientific">Bifidobacterium oedipodis</name>
    <dbReference type="NCBI Taxonomy" id="2675322"/>
    <lineage>
        <taxon>Bacteria</taxon>
        <taxon>Bacillati</taxon>
        <taxon>Actinomycetota</taxon>
        <taxon>Actinomycetes</taxon>
        <taxon>Bifidobacteriales</taxon>
        <taxon>Bifidobacteriaceae</taxon>
        <taxon>Bifidobacterium</taxon>
    </lineage>
</organism>
<gene>
    <name evidence="1" type="ORF">G1C95_1117</name>
</gene>
<dbReference type="AlphaFoldDB" id="A0A7Y0HRD4"/>
<protein>
    <submittedName>
        <fullName evidence="1">Uncharacterized protein</fullName>
    </submittedName>
</protein>